<evidence type="ECO:0000256" key="1">
    <source>
        <dbReference type="SAM" id="Phobius"/>
    </source>
</evidence>
<sequence length="428" mass="49666">MMSKRTPLYVYVIIITVILLLIWGQTRDGKLLPKVQEQFTLIIPKTDIAPEHNAFIAMAGFNVDTPEQMFPDGFKAIEVFIKKTQETPYEYNMPFVLPGNNQLSALYKSPCDAQTNNINCLPEIKGQSSHIRQLLEEQQGYINNYLALQKYSQFAHILPYNINSSVPYQYINSISQLLTAQAILDIQNGQIDKGMRFLINDITFYRHMLASKQKTLEDNSIFITTLTNHYFVLDRLLHSGIHLKPYLAELEPLLAPLSKQERSLLIPLENERNYQMVVAATLAHVALYTGDTVLGGCYNNSCSFDRYFSRLFYKFNDTLNAIFIDWQPTISFAQKDEPLDETYLERLKTLNTIEVTRHTISTYRLYERYGLFLFKNYAGEKQKNTLYFSQGYSMWFIKIYLLNNDINKLNASLQNVYPDAFPYKHVDN</sequence>
<accession>A0A3Q9JH87</accession>
<feature type="transmembrane region" description="Helical" evidence="1">
    <location>
        <begin position="6"/>
        <end position="24"/>
    </location>
</feature>
<name>A0A3Q9JH87_9GAMM</name>
<gene>
    <name evidence="2" type="ORF">DM558_00875</name>
</gene>
<dbReference type="AlphaFoldDB" id="A0A3Q9JH87"/>
<keyword evidence="1" id="KW-0472">Membrane</keyword>
<keyword evidence="1" id="KW-0812">Transmembrane</keyword>
<protein>
    <submittedName>
        <fullName evidence="2">Uncharacterized protein</fullName>
    </submittedName>
</protein>
<proteinExistence type="predicted"/>
<organism evidence="2 3">
    <name type="scientific">Entomomonas moraniae</name>
    <dbReference type="NCBI Taxonomy" id="2213226"/>
    <lineage>
        <taxon>Bacteria</taxon>
        <taxon>Pseudomonadati</taxon>
        <taxon>Pseudomonadota</taxon>
        <taxon>Gammaproteobacteria</taxon>
        <taxon>Pseudomonadales</taxon>
        <taxon>Pseudomonadaceae</taxon>
        <taxon>Entomomonas</taxon>
    </lineage>
</organism>
<keyword evidence="3" id="KW-1185">Reference proteome</keyword>
<reference evidence="3" key="1">
    <citation type="submission" date="2018-06" db="EMBL/GenBank/DDBJ databases">
        <title>Complete genome of Pseudomonas insecticola strain QZS01.</title>
        <authorList>
            <person name="Wang J."/>
            <person name="Su Q."/>
        </authorList>
    </citation>
    <scope>NUCLEOTIDE SEQUENCE [LARGE SCALE GENOMIC DNA]</scope>
    <source>
        <strain evidence="3">QZS01</strain>
    </source>
</reference>
<keyword evidence="1" id="KW-1133">Transmembrane helix</keyword>
<evidence type="ECO:0000313" key="2">
    <source>
        <dbReference type="EMBL" id="AZS49419.1"/>
    </source>
</evidence>
<dbReference type="RefSeq" id="WP_127161634.1">
    <property type="nucleotide sequence ID" value="NZ_CP029822.1"/>
</dbReference>
<dbReference type="EMBL" id="CP029822">
    <property type="protein sequence ID" value="AZS49419.1"/>
    <property type="molecule type" value="Genomic_DNA"/>
</dbReference>
<dbReference type="Proteomes" id="UP000273143">
    <property type="component" value="Chromosome"/>
</dbReference>
<evidence type="ECO:0000313" key="3">
    <source>
        <dbReference type="Proteomes" id="UP000273143"/>
    </source>
</evidence>
<dbReference type="KEGG" id="emo:DM558_00875"/>